<dbReference type="SUPFAM" id="SSF52218">
    <property type="entry name" value="Flavoproteins"/>
    <property type="match status" value="1"/>
</dbReference>
<organism evidence="4 5">
    <name type="scientific">Alginatibacterium sediminis</name>
    <dbReference type="NCBI Taxonomy" id="2164068"/>
    <lineage>
        <taxon>Bacteria</taxon>
        <taxon>Pseudomonadati</taxon>
        <taxon>Pseudomonadota</taxon>
        <taxon>Gammaproteobacteria</taxon>
        <taxon>Alteromonadales</taxon>
        <taxon>Alteromonadaceae</taxon>
        <taxon>Alginatibacterium</taxon>
    </lineage>
</organism>
<gene>
    <name evidence="4" type="ORF">DBZ36_20255</name>
</gene>
<evidence type="ECO:0000259" key="3">
    <source>
        <dbReference type="Pfam" id="PF02525"/>
    </source>
</evidence>
<evidence type="ECO:0000256" key="1">
    <source>
        <dbReference type="ARBA" id="ARBA00023002"/>
    </source>
</evidence>
<dbReference type="EMBL" id="RAQO01000013">
    <property type="protein sequence ID" value="RKF12799.1"/>
    <property type="molecule type" value="Genomic_DNA"/>
</dbReference>
<accession>A0A420E6D0</accession>
<dbReference type="RefSeq" id="WP_120356806.1">
    <property type="nucleotide sequence ID" value="NZ_RAQO01000013.1"/>
</dbReference>
<feature type="chain" id="PRO_5019439415" evidence="2">
    <location>
        <begin position="21"/>
        <end position="211"/>
    </location>
</feature>
<dbReference type="GO" id="GO:0003955">
    <property type="term" value="F:NAD(P)H dehydrogenase (quinone) activity"/>
    <property type="evidence" value="ECO:0007669"/>
    <property type="project" value="TreeGrafter"/>
</dbReference>
<dbReference type="GO" id="GO:0009055">
    <property type="term" value="F:electron transfer activity"/>
    <property type="evidence" value="ECO:0007669"/>
    <property type="project" value="TreeGrafter"/>
</dbReference>
<protein>
    <submittedName>
        <fullName evidence="4">NAD(P)H oxidoreductase</fullName>
    </submittedName>
</protein>
<dbReference type="OrthoDB" id="9798454at2"/>
<dbReference type="PANTHER" id="PTHR47307:SF1">
    <property type="entry name" value="GLUTATHIONE-REGULATED POTASSIUM-EFFLUX SYSTEM ANCILLARY PROTEIN KEFG"/>
    <property type="match status" value="1"/>
</dbReference>
<dbReference type="InterPro" id="IPR046980">
    <property type="entry name" value="KefG/KefF"/>
</dbReference>
<name>A0A420E6D0_9ALTE</name>
<feature type="domain" description="Flavodoxin-like fold" evidence="3">
    <location>
        <begin position="2"/>
        <end position="170"/>
    </location>
</feature>
<dbReference type="AlphaFoldDB" id="A0A420E6D0"/>
<dbReference type="GO" id="GO:0010181">
    <property type="term" value="F:FMN binding"/>
    <property type="evidence" value="ECO:0007669"/>
    <property type="project" value="TreeGrafter"/>
</dbReference>
<keyword evidence="2" id="KW-0732">Signal</keyword>
<dbReference type="PANTHER" id="PTHR47307">
    <property type="entry name" value="GLUTATHIONE-REGULATED POTASSIUM-EFFLUX SYSTEM ANCILLARY PROTEIN KEFG"/>
    <property type="match status" value="1"/>
</dbReference>
<dbReference type="InterPro" id="IPR029039">
    <property type="entry name" value="Flavoprotein-like_sf"/>
</dbReference>
<reference evidence="4 5" key="1">
    <citation type="submission" date="2018-09" db="EMBL/GenBank/DDBJ databases">
        <authorList>
            <person name="Wang Z."/>
        </authorList>
    </citation>
    <scope>NUCLEOTIDE SEQUENCE [LARGE SCALE GENOMIC DNA]</scope>
    <source>
        <strain evidence="4 5">ALS 81</strain>
    </source>
</reference>
<comment type="caution">
    <text evidence="4">The sequence shown here is derived from an EMBL/GenBank/DDBJ whole genome shotgun (WGS) entry which is preliminary data.</text>
</comment>
<sequence>MKRILLILAHPALQKSTANASLLKAAQGLDNVTVHDLYQVYPDSFIDVAREQALLQDHDIIVFQYPFYWYSCPAIVHEWTDLVLEYGFAYGENATALQGKDWLCSVSCGGSFSSYNIDGYNEYPLIQFFLPFRQTAKICGMRFLPPFVLDGIHKRASKDRLQRKSQLYKQLLIGLSEGSYPEAEIHEATFLNQLEEHHIPWDKHARGGHGA</sequence>
<evidence type="ECO:0000256" key="2">
    <source>
        <dbReference type="SAM" id="SignalP"/>
    </source>
</evidence>
<proteinExistence type="predicted"/>
<dbReference type="Gene3D" id="3.40.50.360">
    <property type="match status" value="1"/>
</dbReference>
<evidence type="ECO:0000313" key="4">
    <source>
        <dbReference type="EMBL" id="RKF12799.1"/>
    </source>
</evidence>
<keyword evidence="1" id="KW-0560">Oxidoreductase</keyword>
<feature type="signal peptide" evidence="2">
    <location>
        <begin position="1"/>
        <end position="20"/>
    </location>
</feature>
<keyword evidence="5" id="KW-1185">Reference proteome</keyword>
<evidence type="ECO:0000313" key="5">
    <source>
        <dbReference type="Proteomes" id="UP000286482"/>
    </source>
</evidence>
<dbReference type="Pfam" id="PF02525">
    <property type="entry name" value="Flavodoxin_2"/>
    <property type="match status" value="1"/>
</dbReference>
<dbReference type="InterPro" id="IPR003680">
    <property type="entry name" value="Flavodoxin_fold"/>
</dbReference>
<dbReference type="Proteomes" id="UP000286482">
    <property type="component" value="Unassembled WGS sequence"/>
</dbReference>